<dbReference type="PROSITE" id="PS50109">
    <property type="entry name" value="HIS_KIN"/>
    <property type="match status" value="1"/>
</dbReference>
<dbReference type="InterPro" id="IPR013656">
    <property type="entry name" value="PAS_4"/>
</dbReference>
<evidence type="ECO:0000256" key="2">
    <source>
        <dbReference type="ARBA" id="ARBA00012438"/>
    </source>
</evidence>
<dbReference type="InterPro" id="IPR000700">
    <property type="entry name" value="PAS-assoc_C"/>
</dbReference>
<keyword evidence="9" id="KW-0812">Transmembrane</keyword>
<evidence type="ECO:0000256" key="4">
    <source>
        <dbReference type="ARBA" id="ARBA00022679"/>
    </source>
</evidence>
<dbReference type="PANTHER" id="PTHR43065">
    <property type="entry name" value="SENSOR HISTIDINE KINASE"/>
    <property type="match status" value="1"/>
</dbReference>
<protein>
    <recommendedName>
        <fullName evidence="2">histidine kinase</fullName>
        <ecNumber evidence="2">2.7.13.3</ecNumber>
    </recommendedName>
</protein>
<reference evidence="12 13" key="1">
    <citation type="submission" date="2016-10" db="EMBL/GenBank/DDBJ databases">
        <title>Draft genome sequences of four alkaliphilic bacteria belonging to the Anaerobacillus genus.</title>
        <authorList>
            <person name="Bassil N.M."/>
            <person name="Lloyd J.R."/>
        </authorList>
    </citation>
    <scope>NUCLEOTIDE SEQUENCE [LARGE SCALE GENOMIC DNA]</scope>
    <source>
        <strain evidence="12 13">DSM 15340</strain>
    </source>
</reference>
<feature type="domain" description="Histidine kinase" evidence="10">
    <location>
        <begin position="212"/>
        <end position="416"/>
    </location>
</feature>
<organism evidence="12 13">
    <name type="scientific">Anaerobacillus arseniciselenatis</name>
    <dbReference type="NCBI Taxonomy" id="85682"/>
    <lineage>
        <taxon>Bacteria</taxon>
        <taxon>Bacillati</taxon>
        <taxon>Bacillota</taxon>
        <taxon>Bacilli</taxon>
        <taxon>Bacillales</taxon>
        <taxon>Bacillaceae</taxon>
        <taxon>Anaerobacillus</taxon>
    </lineage>
</organism>
<evidence type="ECO:0000256" key="6">
    <source>
        <dbReference type="ARBA" id="ARBA00022777"/>
    </source>
</evidence>
<feature type="domain" description="PAC" evidence="11">
    <location>
        <begin position="147"/>
        <end position="199"/>
    </location>
</feature>
<evidence type="ECO:0000256" key="3">
    <source>
        <dbReference type="ARBA" id="ARBA00022553"/>
    </source>
</evidence>
<evidence type="ECO:0000256" key="7">
    <source>
        <dbReference type="ARBA" id="ARBA00022840"/>
    </source>
</evidence>
<evidence type="ECO:0000256" key="8">
    <source>
        <dbReference type="ARBA" id="ARBA00023012"/>
    </source>
</evidence>
<dbReference type="AlphaFoldDB" id="A0A1S2LIE6"/>
<dbReference type="PROSITE" id="PS50113">
    <property type="entry name" value="PAC"/>
    <property type="match status" value="1"/>
</dbReference>
<dbReference type="Proteomes" id="UP000180098">
    <property type="component" value="Unassembled WGS sequence"/>
</dbReference>
<dbReference type="PANTHER" id="PTHR43065:SF34">
    <property type="entry name" value="SPORULATION KINASE A"/>
    <property type="match status" value="1"/>
</dbReference>
<comment type="catalytic activity">
    <reaction evidence="1">
        <text>ATP + protein L-histidine = ADP + protein N-phospho-L-histidine.</text>
        <dbReference type="EC" id="2.7.13.3"/>
    </reaction>
</comment>
<dbReference type="RefSeq" id="WP_071313378.1">
    <property type="nucleotide sequence ID" value="NZ_MLQQ01000021.1"/>
</dbReference>
<keyword evidence="3" id="KW-0597">Phosphoprotein</keyword>
<dbReference type="InterPro" id="IPR036890">
    <property type="entry name" value="HATPase_C_sf"/>
</dbReference>
<dbReference type="OrthoDB" id="9815750at2"/>
<dbReference type="CDD" id="cd00082">
    <property type="entry name" value="HisKA"/>
    <property type="match status" value="1"/>
</dbReference>
<feature type="transmembrane region" description="Helical" evidence="9">
    <location>
        <begin position="7"/>
        <end position="25"/>
    </location>
</feature>
<dbReference type="Gene3D" id="1.10.287.130">
    <property type="match status" value="1"/>
</dbReference>
<dbReference type="EC" id="2.7.13.3" evidence="2"/>
<keyword evidence="5" id="KW-0547">Nucleotide-binding</keyword>
<keyword evidence="6" id="KW-0418">Kinase</keyword>
<dbReference type="NCBIfam" id="TIGR00229">
    <property type="entry name" value="sensory_box"/>
    <property type="match status" value="1"/>
</dbReference>
<keyword evidence="9" id="KW-0472">Membrane</keyword>
<dbReference type="SUPFAM" id="SSF55874">
    <property type="entry name" value="ATPase domain of HSP90 chaperone/DNA topoisomerase II/histidine kinase"/>
    <property type="match status" value="1"/>
</dbReference>
<dbReference type="GO" id="GO:0005524">
    <property type="term" value="F:ATP binding"/>
    <property type="evidence" value="ECO:0007669"/>
    <property type="project" value="UniProtKB-KW"/>
</dbReference>
<dbReference type="InterPro" id="IPR000014">
    <property type="entry name" value="PAS"/>
</dbReference>
<dbReference type="InterPro" id="IPR004358">
    <property type="entry name" value="Sig_transdc_His_kin-like_C"/>
</dbReference>
<dbReference type="GO" id="GO:0000155">
    <property type="term" value="F:phosphorelay sensor kinase activity"/>
    <property type="evidence" value="ECO:0007669"/>
    <property type="project" value="InterPro"/>
</dbReference>
<dbReference type="CDD" id="cd00130">
    <property type="entry name" value="PAS"/>
    <property type="match status" value="1"/>
</dbReference>
<dbReference type="SUPFAM" id="SSF47384">
    <property type="entry name" value="Homodimeric domain of signal transducing histidine kinase"/>
    <property type="match status" value="1"/>
</dbReference>
<gene>
    <name evidence="12" type="ORF">BKP35_10870</name>
</gene>
<keyword evidence="9" id="KW-1133">Transmembrane helix</keyword>
<keyword evidence="7" id="KW-0067">ATP-binding</keyword>
<dbReference type="InterPro" id="IPR003661">
    <property type="entry name" value="HisK_dim/P_dom"/>
</dbReference>
<evidence type="ECO:0000313" key="13">
    <source>
        <dbReference type="Proteomes" id="UP000180098"/>
    </source>
</evidence>
<dbReference type="Pfam" id="PF02518">
    <property type="entry name" value="HATPase_c"/>
    <property type="match status" value="1"/>
</dbReference>
<dbReference type="SUPFAM" id="SSF55785">
    <property type="entry name" value="PYP-like sensor domain (PAS domain)"/>
    <property type="match status" value="1"/>
</dbReference>
<dbReference type="CDD" id="cd00075">
    <property type="entry name" value="HATPase"/>
    <property type="match status" value="1"/>
</dbReference>
<accession>A0A1S2LIE6</accession>
<dbReference type="Pfam" id="PF00512">
    <property type="entry name" value="HisKA"/>
    <property type="match status" value="1"/>
</dbReference>
<dbReference type="InterPro" id="IPR003594">
    <property type="entry name" value="HATPase_dom"/>
</dbReference>
<dbReference type="EMBL" id="MLQQ01000021">
    <property type="protein sequence ID" value="OIJ12299.1"/>
    <property type="molecule type" value="Genomic_DNA"/>
</dbReference>
<dbReference type="Gene3D" id="3.30.565.10">
    <property type="entry name" value="Histidine kinase-like ATPase, C-terminal domain"/>
    <property type="match status" value="1"/>
</dbReference>
<keyword evidence="13" id="KW-1185">Reference proteome</keyword>
<dbReference type="InterPro" id="IPR036097">
    <property type="entry name" value="HisK_dim/P_sf"/>
</dbReference>
<keyword evidence="8" id="KW-0902">Two-component regulatory system</keyword>
<evidence type="ECO:0000256" key="5">
    <source>
        <dbReference type="ARBA" id="ARBA00022741"/>
    </source>
</evidence>
<evidence type="ECO:0000259" key="10">
    <source>
        <dbReference type="PROSITE" id="PS50109"/>
    </source>
</evidence>
<feature type="transmembrane region" description="Helical" evidence="9">
    <location>
        <begin position="40"/>
        <end position="57"/>
    </location>
</feature>
<evidence type="ECO:0000313" key="12">
    <source>
        <dbReference type="EMBL" id="OIJ12299.1"/>
    </source>
</evidence>
<keyword evidence="4" id="KW-0808">Transferase</keyword>
<name>A0A1S2LIE6_9BACI</name>
<dbReference type="SMART" id="SM00388">
    <property type="entry name" value="HisKA"/>
    <property type="match status" value="1"/>
</dbReference>
<dbReference type="Gene3D" id="3.30.450.20">
    <property type="entry name" value="PAS domain"/>
    <property type="match status" value="1"/>
</dbReference>
<evidence type="ECO:0000256" key="1">
    <source>
        <dbReference type="ARBA" id="ARBA00000085"/>
    </source>
</evidence>
<dbReference type="PRINTS" id="PR00344">
    <property type="entry name" value="BCTRLSENSOR"/>
</dbReference>
<dbReference type="SMART" id="SM00387">
    <property type="entry name" value="HATPase_c"/>
    <property type="match status" value="1"/>
</dbReference>
<dbReference type="Pfam" id="PF08448">
    <property type="entry name" value="PAS_4"/>
    <property type="match status" value="1"/>
</dbReference>
<dbReference type="InterPro" id="IPR005467">
    <property type="entry name" value="His_kinase_dom"/>
</dbReference>
<comment type="caution">
    <text evidence="12">The sequence shown here is derived from an EMBL/GenBank/DDBJ whole genome shotgun (WGS) entry which is preliminary data.</text>
</comment>
<sequence>MKKRQILWIYITFGISWIIITDFLVEKYVPIELAMTVQKTKGIFFIVLTGICIYYILKKIEELNCCKEQEDKLSTLINSMVDFVAFKDGQGRWVKANASCLKLFQLENIDYQGKKDCELAKYTDFYHKALMHCEKLDEEAWLNRDISRSEQTLPIPDGTKKYFETIKVPLFNEDGSRKGLVVIGRDITDRKLAEEQLRKKEKLSIVGELAASVGHEIKNPLTSIKGFVQILGKKNKEDEMYYDIMTKELERIDHIVGELLLLAKPQKLVFSTYDVKEIVADIVSLLQTQANMKEVTIHFQSQESLLIDCEKNLLKQLFINIIKNAIEACKENGNVTVNIEKGSEKNVLVTVEDDGCGIPKEFQKRLGEPFYSSKEKGTGLGLTVSHKIVQQHGGKINVKSEEDVGTQVKIHLPFKNSKSPS</sequence>
<proteinExistence type="predicted"/>
<evidence type="ECO:0000259" key="11">
    <source>
        <dbReference type="PROSITE" id="PS50113"/>
    </source>
</evidence>
<evidence type="ECO:0000256" key="9">
    <source>
        <dbReference type="SAM" id="Phobius"/>
    </source>
</evidence>
<dbReference type="InterPro" id="IPR035965">
    <property type="entry name" value="PAS-like_dom_sf"/>
</dbReference>